<name>A0A811S0V9_9POAL</name>
<dbReference type="GO" id="GO:0005634">
    <property type="term" value="C:nucleus"/>
    <property type="evidence" value="ECO:0007669"/>
    <property type="project" value="UniProtKB-SubCell"/>
</dbReference>
<feature type="region of interest" description="Disordered" evidence="6">
    <location>
        <begin position="230"/>
        <end position="250"/>
    </location>
</feature>
<feature type="region of interest" description="Disordered" evidence="6">
    <location>
        <begin position="78"/>
        <end position="99"/>
    </location>
</feature>
<dbReference type="OrthoDB" id="675031at2759"/>
<dbReference type="InterPro" id="IPR036093">
    <property type="entry name" value="NAC_dom_sf"/>
</dbReference>
<dbReference type="PANTHER" id="PTHR31989">
    <property type="entry name" value="NAC DOMAIN-CONTAINING PROTEIN 82-RELATED"/>
    <property type="match status" value="1"/>
</dbReference>
<reference evidence="8" key="1">
    <citation type="submission" date="2020-10" db="EMBL/GenBank/DDBJ databases">
        <authorList>
            <person name="Han B."/>
            <person name="Lu T."/>
            <person name="Zhao Q."/>
            <person name="Huang X."/>
            <person name="Zhao Y."/>
        </authorList>
    </citation>
    <scope>NUCLEOTIDE SEQUENCE</scope>
</reference>
<keyword evidence="4" id="KW-0804">Transcription</keyword>
<evidence type="ECO:0000256" key="2">
    <source>
        <dbReference type="ARBA" id="ARBA00023015"/>
    </source>
</evidence>
<feature type="domain" description="NAC" evidence="7">
    <location>
        <begin position="1"/>
        <end position="166"/>
    </location>
</feature>
<comment type="caution">
    <text evidence="8">The sequence shown here is derived from an EMBL/GenBank/DDBJ whole genome shotgun (WGS) entry which is preliminary data.</text>
</comment>
<dbReference type="PROSITE" id="PS51005">
    <property type="entry name" value="NAC"/>
    <property type="match status" value="1"/>
</dbReference>
<accession>A0A811S0V9</accession>
<feature type="region of interest" description="Disordered" evidence="6">
    <location>
        <begin position="170"/>
        <end position="210"/>
    </location>
</feature>
<sequence>MASNDDSRSTDNKASIALLHRVRAGDHVHFVHHVDVCDAVPEVLVADLEPVPGTGAEDDGYSRIWYFYHAKKYKNARGDTSGHRQRAVTGGGGTGWHSEIRRKDVQGSGGGTFCTFSYGRKTEPSARSIDRMGWCMVEYDFVAADKKQDEAAADSSNYVLCKIYRSPRAKGKSAPVSASSSARSPRPSRRPRRGRPAAPQGVESEHGGDFNFNIEDINFYVDESMLRDEPEQGLQQPIAEPETAVQRQSEHEEFTVEWLLRGEPQQPIVEPPPGHGGEFIQMPCGLLVPVVAEATVDDMLGLGPETMYGQWSGGMTTATSIPWSSYAPTTLYTGCSSLLQGSDPLQLPYLTC</sequence>
<dbReference type="EMBL" id="CAJGYO010000017">
    <property type="protein sequence ID" value="CAD6334970.1"/>
    <property type="molecule type" value="Genomic_DNA"/>
</dbReference>
<proteinExistence type="predicted"/>
<keyword evidence="3" id="KW-0238">DNA-binding</keyword>
<feature type="compositionally biased region" description="Low complexity" evidence="6">
    <location>
        <begin position="173"/>
        <end position="185"/>
    </location>
</feature>
<keyword evidence="5" id="KW-0539">Nucleus</keyword>
<dbReference type="Pfam" id="PF02365">
    <property type="entry name" value="NAM"/>
    <property type="match status" value="1"/>
</dbReference>
<dbReference type="Gene3D" id="2.170.150.80">
    <property type="entry name" value="NAC domain"/>
    <property type="match status" value="1"/>
</dbReference>
<dbReference type="GO" id="GO:0003677">
    <property type="term" value="F:DNA binding"/>
    <property type="evidence" value="ECO:0007669"/>
    <property type="project" value="UniProtKB-KW"/>
</dbReference>
<evidence type="ECO:0000313" key="9">
    <source>
        <dbReference type="Proteomes" id="UP000604825"/>
    </source>
</evidence>
<dbReference type="GO" id="GO:0006355">
    <property type="term" value="P:regulation of DNA-templated transcription"/>
    <property type="evidence" value="ECO:0007669"/>
    <property type="project" value="InterPro"/>
</dbReference>
<organism evidence="8 9">
    <name type="scientific">Miscanthus lutarioriparius</name>
    <dbReference type="NCBI Taxonomy" id="422564"/>
    <lineage>
        <taxon>Eukaryota</taxon>
        <taxon>Viridiplantae</taxon>
        <taxon>Streptophyta</taxon>
        <taxon>Embryophyta</taxon>
        <taxon>Tracheophyta</taxon>
        <taxon>Spermatophyta</taxon>
        <taxon>Magnoliopsida</taxon>
        <taxon>Liliopsida</taxon>
        <taxon>Poales</taxon>
        <taxon>Poaceae</taxon>
        <taxon>PACMAD clade</taxon>
        <taxon>Panicoideae</taxon>
        <taxon>Andropogonodae</taxon>
        <taxon>Andropogoneae</taxon>
        <taxon>Saccharinae</taxon>
        <taxon>Miscanthus</taxon>
    </lineage>
</organism>
<evidence type="ECO:0000256" key="4">
    <source>
        <dbReference type="ARBA" id="ARBA00023163"/>
    </source>
</evidence>
<comment type="subcellular location">
    <subcellularLocation>
        <location evidence="1">Nucleus</location>
    </subcellularLocation>
</comment>
<evidence type="ECO:0000256" key="3">
    <source>
        <dbReference type="ARBA" id="ARBA00023125"/>
    </source>
</evidence>
<dbReference type="InterPro" id="IPR003441">
    <property type="entry name" value="NAC-dom"/>
</dbReference>
<dbReference type="AlphaFoldDB" id="A0A811S0V9"/>
<dbReference type="SUPFAM" id="SSF101941">
    <property type="entry name" value="NAC domain"/>
    <property type="match status" value="1"/>
</dbReference>
<protein>
    <recommendedName>
        <fullName evidence="7">NAC domain-containing protein</fullName>
    </recommendedName>
</protein>
<evidence type="ECO:0000256" key="5">
    <source>
        <dbReference type="ARBA" id="ARBA00023242"/>
    </source>
</evidence>
<keyword evidence="2" id="KW-0805">Transcription regulation</keyword>
<evidence type="ECO:0000256" key="1">
    <source>
        <dbReference type="ARBA" id="ARBA00004123"/>
    </source>
</evidence>
<evidence type="ECO:0000259" key="7">
    <source>
        <dbReference type="PROSITE" id="PS51005"/>
    </source>
</evidence>
<evidence type="ECO:0000256" key="6">
    <source>
        <dbReference type="SAM" id="MobiDB-lite"/>
    </source>
</evidence>
<feature type="compositionally biased region" description="Basic residues" evidence="6">
    <location>
        <begin position="186"/>
        <end position="195"/>
    </location>
</feature>
<evidence type="ECO:0000313" key="8">
    <source>
        <dbReference type="EMBL" id="CAD6334970.1"/>
    </source>
</evidence>
<dbReference type="Proteomes" id="UP000604825">
    <property type="component" value="Unassembled WGS sequence"/>
</dbReference>
<gene>
    <name evidence="8" type="ORF">NCGR_LOCUS59068</name>
</gene>
<keyword evidence="9" id="KW-1185">Reference proteome</keyword>